<dbReference type="AlphaFoldDB" id="A0A9D2M488"/>
<evidence type="ECO:0000313" key="2">
    <source>
        <dbReference type="EMBL" id="HJB40897.1"/>
    </source>
</evidence>
<name>A0A9D2M488_9FIRM</name>
<feature type="transmembrane region" description="Helical" evidence="1">
    <location>
        <begin position="28"/>
        <end position="48"/>
    </location>
</feature>
<reference evidence="2" key="1">
    <citation type="journal article" date="2021" name="PeerJ">
        <title>Extensive microbial diversity within the chicken gut microbiome revealed by metagenomics and culture.</title>
        <authorList>
            <person name="Gilroy R."/>
            <person name="Ravi A."/>
            <person name="Getino M."/>
            <person name="Pursley I."/>
            <person name="Horton D.L."/>
            <person name="Alikhan N.F."/>
            <person name="Baker D."/>
            <person name="Gharbi K."/>
            <person name="Hall N."/>
            <person name="Watson M."/>
            <person name="Adriaenssens E.M."/>
            <person name="Foster-Nyarko E."/>
            <person name="Jarju S."/>
            <person name="Secka A."/>
            <person name="Antonio M."/>
            <person name="Oren A."/>
            <person name="Chaudhuri R.R."/>
            <person name="La Ragione R."/>
            <person name="Hildebrand F."/>
            <person name="Pallen M.J."/>
        </authorList>
    </citation>
    <scope>NUCLEOTIDE SEQUENCE</scope>
    <source>
        <strain evidence="2">ChiBcec8-13705</strain>
    </source>
</reference>
<organism evidence="2 3">
    <name type="scientific">Candidatus Gemmiger avicola</name>
    <dbReference type="NCBI Taxonomy" id="2838605"/>
    <lineage>
        <taxon>Bacteria</taxon>
        <taxon>Bacillati</taxon>
        <taxon>Bacillota</taxon>
        <taxon>Clostridia</taxon>
        <taxon>Eubacteriales</taxon>
        <taxon>Gemmiger</taxon>
    </lineage>
</organism>
<dbReference type="EMBL" id="DWYG01000001">
    <property type="protein sequence ID" value="HJB40897.1"/>
    <property type="molecule type" value="Genomic_DNA"/>
</dbReference>
<comment type="caution">
    <text evidence="2">The sequence shown here is derived from an EMBL/GenBank/DDBJ whole genome shotgun (WGS) entry which is preliminary data.</text>
</comment>
<feature type="transmembrane region" description="Helical" evidence="1">
    <location>
        <begin position="166"/>
        <end position="185"/>
    </location>
</feature>
<proteinExistence type="predicted"/>
<feature type="transmembrane region" description="Helical" evidence="1">
    <location>
        <begin position="222"/>
        <end position="241"/>
    </location>
</feature>
<keyword evidence="1" id="KW-1133">Transmembrane helix</keyword>
<evidence type="ECO:0000313" key="3">
    <source>
        <dbReference type="Proteomes" id="UP000886803"/>
    </source>
</evidence>
<reference evidence="2" key="2">
    <citation type="submission" date="2021-04" db="EMBL/GenBank/DDBJ databases">
        <authorList>
            <person name="Gilroy R."/>
        </authorList>
    </citation>
    <scope>NUCLEOTIDE SEQUENCE</scope>
    <source>
        <strain evidence="2">ChiBcec8-13705</strain>
    </source>
</reference>
<sequence length="389" mass="43281">MPTHFPLRRWFSGRTQCLRPLTPSMRRLTILLGVLAGAQLLFLFWLNLTQLRYHLGYDASCDYLRAAEMYRQGKLFPDHWRDTTTSHLDSPVPLAALDGWFALLVALPLTEDVTVFSQDGILYLFGAAIALVLLGALGIGCCRLIRLIRSRADGGKAGAPLTPAALGILLLSTIALANLLMLSLLNTRYGNATYEDRYLILMYCASMLVFVALLSQSGLRRWLVRALVAAFALCLLVRTAAADAAYTATRIRTGLMDAISSTAASLPSPVVFTCTVTDEYNLMMRNMRCYDLSHVYKPIRSGEEDSLTLNERYRDEADAQGIAWNDNFDHWGDYIYYDNADDYAGPITLLAEPACFEALPDSLRSEFTFYAALNDDLAVYTCNENLLGL</sequence>
<keyword evidence="1" id="KW-0472">Membrane</keyword>
<evidence type="ECO:0000256" key="1">
    <source>
        <dbReference type="SAM" id="Phobius"/>
    </source>
</evidence>
<keyword evidence="1" id="KW-0812">Transmembrane</keyword>
<feature type="transmembrane region" description="Helical" evidence="1">
    <location>
        <begin position="121"/>
        <end position="145"/>
    </location>
</feature>
<gene>
    <name evidence="2" type="ORF">H9945_00190</name>
</gene>
<protein>
    <submittedName>
        <fullName evidence="2">Uncharacterized protein</fullName>
    </submittedName>
</protein>
<accession>A0A9D2M488</accession>
<dbReference type="Proteomes" id="UP000886803">
    <property type="component" value="Unassembled WGS sequence"/>
</dbReference>
<feature type="transmembrane region" description="Helical" evidence="1">
    <location>
        <begin position="197"/>
        <end position="215"/>
    </location>
</feature>